<keyword evidence="2" id="KW-1185">Reference proteome</keyword>
<proteinExistence type="predicted"/>
<dbReference type="EMBL" id="ASPP01000838">
    <property type="protein sequence ID" value="ETO36274.1"/>
    <property type="molecule type" value="Genomic_DNA"/>
</dbReference>
<dbReference type="Proteomes" id="UP000023152">
    <property type="component" value="Unassembled WGS sequence"/>
</dbReference>
<gene>
    <name evidence="1" type="ORF">RFI_00787</name>
</gene>
<reference evidence="1 2" key="1">
    <citation type="journal article" date="2013" name="Curr. Biol.">
        <title>The Genome of the Foraminiferan Reticulomyxa filosa.</title>
        <authorList>
            <person name="Glockner G."/>
            <person name="Hulsmann N."/>
            <person name="Schleicher M."/>
            <person name="Noegel A.A."/>
            <person name="Eichinger L."/>
            <person name="Gallinger C."/>
            <person name="Pawlowski J."/>
            <person name="Sierra R."/>
            <person name="Euteneuer U."/>
            <person name="Pillet L."/>
            <person name="Moustafa A."/>
            <person name="Platzer M."/>
            <person name="Groth M."/>
            <person name="Szafranski K."/>
            <person name="Schliwa M."/>
        </authorList>
    </citation>
    <scope>NUCLEOTIDE SEQUENCE [LARGE SCALE GENOMIC DNA]</scope>
</reference>
<sequence length="140" mass="16481">MLGHRGQSFNNLLLLFFIKKKKIRTIFTFTKKSLKNKIFFIYNILHKSKTKSVQQGTTRKFFITINVYESVNHNNHFERKGLVLGLILRKKNPKINTTTSFVQLTLVNCQRVAEFILCLLTNFEKSAKTSKELFFKKFVN</sequence>
<protein>
    <submittedName>
        <fullName evidence="1">Uncharacterized protein</fullName>
    </submittedName>
</protein>
<dbReference type="AlphaFoldDB" id="X6PDY4"/>
<name>X6PDY4_RETFI</name>
<comment type="caution">
    <text evidence="1">The sequence shown here is derived from an EMBL/GenBank/DDBJ whole genome shotgun (WGS) entry which is preliminary data.</text>
</comment>
<evidence type="ECO:0000313" key="1">
    <source>
        <dbReference type="EMBL" id="ETO36274.1"/>
    </source>
</evidence>
<evidence type="ECO:0000313" key="2">
    <source>
        <dbReference type="Proteomes" id="UP000023152"/>
    </source>
</evidence>
<organism evidence="1 2">
    <name type="scientific">Reticulomyxa filosa</name>
    <dbReference type="NCBI Taxonomy" id="46433"/>
    <lineage>
        <taxon>Eukaryota</taxon>
        <taxon>Sar</taxon>
        <taxon>Rhizaria</taxon>
        <taxon>Retaria</taxon>
        <taxon>Foraminifera</taxon>
        <taxon>Monothalamids</taxon>
        <taxon>Reticulomyxidae</taxon>
        <taxon>Reticulomyxa</taxon>
    </lineage>
</organism>
<accession>X6PDY4</accession>